<organism evidence="1 2">
    <name type="scientific">Entomophthora muscae</name>
    <dbReference type="NCBI Taxonomy" id="34485"/>
    <lineage>
        <taxon>Eukaryota</taxon>
        <taxon>Fungi</taxon>
        <taxon>Fungi incertae sedis</taxon>
        <taxon>Zoopagomycota</taxon>
        <taxon>Entomophthoromycotina</taxon>
        <taxon>Entomophthoromycetes</taxon>
        <taxon>Entomophthorales</taxon>
        <taxon>Entomophthoraceae</taxon>
        <taxon>Entomophthora</taxon>
    </lineage>
</organism>
<reference evidence="1" key="1">
    <citation type="submission" date="2022-04" db="EMBL/GenBank/DDBJ databases">
        <title>Genome of the entomopathogenic fungus Entomophthora muscae.</title>
        <authorList>
            <person name="Elya C."/>
            <person name="Lovett B.R."/>
            <person name="Lee E."/>
            <person name="Macias A.M."/>
            <person name="Hajek A.E."/>
            <person name="De Bivort B.L."/>
            <person name="Kasson M.T."/>
            <person name="De Fine Licht H.H."/>
            <person name="Stajich J.E."/>
        </authorList>
    </citation>
    <scope>NUCLEOTIDE SEQUENCE</scope>
    <source>
        <strain evidence="1">Berkeley</strain>
    </source>
</reference>
<name>A0ACC2T7E6_9FUNG</name>
<keyword evidence="2" id="KW-1185">Reference proteome</keyword>
<comment type="caution">
    <text evidence="1">The sequence shown here is derived from an EMBL/GenBank/DDBJ whole genome shotgun (WGS) entry which is preliminary data.</text>
</comment>
<evidence type="ECO:0000313" key="1">
    <source>
        <dbReference type="EMBL" id="KAJ9070520.1"/>
    </source>
</evidence>
<sequence length="106" mass="11766">MKLCIVTLIFGLSIAYDSSEVHWLDLPCQKWLGGGCANWMRCLDRGRFNATSTSKACVSGGFEDKGGKCWSRKLRGRVFKGNKSCNHFGRVLCPVTAANYYSCSKD</sequence>
<accession>A0ACC2T7E6</accession>
<evidence type="ECO:0000313" key="2">
    <source>
        <dbReference type="Proteomes" id="UP001165960"/>
    </source>
</evidence>
<dbReference type="EMBL" id="QTSX02003571">
    <property type="protein sequence ID" value="KAJ9070520.1"/>
    <property type="molecule type" value="Genomic_DNA"/>
</dbReference>
<proteinExistence type="predicted"/>
<protein>
    <submittedName>
        <fullName evidence="1">Uncharacterized protein</fullName>
    </submittedName>
</protein>
<dbReference type="Proteomes" id="UP001165960">
    <property type="component" value="Unassembled WGS sequence"/>
</dbReference>
<gene>
    <name evidence="1" type="ORF">DSO57_1007144</name>
</gene>